<organism evidence="1 2">
    <name type="scientific">candidate division WS6 bacterium OLB21</name>
    <dbReference type="NCBI Taxonomy" id="1617427"/>
    <lineage>
        <taxon>Bacteria</taxon>
        <taxon>Candidatus Dojkabacteria</taxon>
    </lineage>
</organism>
<evidence type="ECO:0000313" key="2">
    <source>
        <dbReference type="Proteomes" id="UP000070449"/>
    </source>
</evidence>
<dbReference type="Proteomes" id="UP000070449">
    <property type="component" value="Unassembled WGS sequence"/>
</dbReference>
<proteinExistence type="predicted"/>
<name>A0A136KJR8_9BACT</name>
<dbReference type="STRING" id="1617427.UZ20_WS6002000369"/>
<accession>A0A136KJR8</accession>
<reference evidence="1 2" key="1">
    <citation type="submission" date="2015-02" db="EMBL/GenBank/DDBJ databases">
        <title>Improved understanding of the partial-nitritation anammox process through 23 genomes representing the majority of the microbial community.</title>
        <authorList>
            <person name="Speth D.R."/>
            <person name="In T Zandt M."/>
            <person name="Guerrero Cruz S."/>
            <person name="Jetten M.S."/>
            <person name="Dutilh B.E."/>
        </authorList>
    </citation>
    <scope>NUCLEOTIDE SEQUENCE [LARGE SCALE GENOMIC DNA]</scope>
    <source>
        <strain evidence="1">OLB21</strain>
    </source>
</reference>
<sequence>MELDSQQPLISNIFQIQRDGLVDPAYLSEEDHTDYPNLYCQLFDCGVDWLGSLNIEPFNKLVGFYGDGVVLGIKDSHNFYTVGSPTGFVRGYNLGGMDVKLFADEELMVTITMFPDVMTLANEDPVRLLAMIAKSLLYGYHCGQIYPEPDAGIIDTQASQIEAYIWNIGLQQKTPGFTLTPDEQAIYDFWMNSGFQLPKERIIV</sequence>
<comment type="caution">
    <text evidence="1">The sequence shown here is derived from an EMBL/GenBank/DDBJ whole genome shotgun (WGS) entry which is preliminary data.</text>
</comment>
<protein>
    <submittedName>
        <fullName evidence="1">Uncharacterized protein</fullName>
    </submittedName>
</protein>
<evidence type="ECO:0000313" key="1">
    <source>
        <dbReference type="EMBL" id="KXK09672.1"/>
    </source>
</evidence>
<dbReference type="AlphaFoldDB" id="A0A136KJR8"/>
<dbReference type="EMBL" id="JYPD01000013">
    <property type="protein sequence ID" value="KXK09672.1"/>
    <property type="molecule type" value="Genomic_DNA"/>
</dbReference>
<gene>
    <name evidence="1" type="ORF">UZ20_WS6002000369</name>
</gene>